<dbReference type="Gene3D" id="3.30.300.30">
    <property type="match status" value="1"/>
</dbReference>
<reference evidence="5 6" key="1">
    <citation type="submission" date="2023-08" db="EMBL/GenBank/DDBJ databases">
        <authorList>
            <person name="Folkvardsen B D."/>
            <person name="Norman A."/>
        </authorList>
    </citation>
    <scope>NUCLEOTIDE SEQUENCE [LARGE SCALE GENOMIC DNA]</scope>
    <source>
        <strain evidence="5 6">Mu0050</strain>
    </source>
</reference>
<feature type="domain" description="AMP-dependent synthetase/ligase" evidence="3">
    <location>
        <begin position="10"/>
        <end position="374"/>
    </location>
</feature>
<dbReference type="EMBL" id="OY726395">
    <property type="protein sequence ID" value="CAJ1584570.1"/>
    <property type="molecule type" value="Genomic_DNA"/>
</dbReference>
<evidence type="ECO:0000313" key="5">
    <source>
        <dbReference type="EMBL" id="CAJ1584570.1"/>
    </source>
</evidence>
<dbReference type="SUPFAM" id="SSF56801">
    <property type="entry name" value="Acetyl-CoA synthetase-like"/>
    <property type="match status" value="1"/>
</dbReference>
<evidence type="ECO:0000256" key="1">
    <source>
        <dbReference type="ARBA" id="ARBA00006432"/>
    </source>
</evidence>
<evidence type="ECO:0000259" key="3">
    <source>
        <dbReference type="Pfam" id="PF00501"/>
    </source>
</evidence>
<feature type="domain" description="AMP-binding enzyme C-terminal" evidence="4">
    <location>
        <begin position="425"/>
        <end position="501"/>
    </location>
</feature>
<gene>
    <name evidence="5" type="ORF">MU0050_003257</name>
</gene>
<dbReference type="Gene3D" id="3.40.50.12780">
    <property type="entry name" value="N-terminal domain of ligase-like"/>
    <property type="match status" value="1"/>
</dbReference>
<name>A0ABM9MGF0_9MYCO</name>
<dbReference type="PANTHER" id="PTHR43201:SF5">
    <property type="entry name" value="MEDIUM-CHAIN ACYL-COA LIGASE ACSF2, MITOCHONDRIAL"/>
    <property type="match status" value="1"/>
</dbReference>
<keyword evidence="6" id="KW-1185">Reference proteome</keyword>
<accession>A0ABM9MGF0</accession>
<evidence type="ECO:0000259" key="4">
    <source>
        <dbReference type="Pfam" id="PF13193"/>
    </source>
</evidence>
<dbReference type="RefSeq" id="WP_316510607.1">
    <property type="nucleotide sequence ID" value="NZ_OY726395.1"/>
</dbReference>
<dbReference type="InterPro" id="IPR045851">
    <property type="entry name" value="AMP-bd_C_sf"/>
</dbReference>
<dbReference type="InterPro" id="IPR025110">
    <property type="entry name" value="AMP-bd_C"/>
</dbReference>
<comment type="similarity">
    <text evidence="1">Belongs to the ATP-dependent AMP-binding enzyme family.</text>
</comment>
<dbReference type="Pfam" id="PF00501">
    <property type="entry name" value="AMP-binding"/>
    <property type="match status" value="1"/>
</dbReference>
<dbReference type="PANTHER" id="PTHR43201">
    <property type="entry name" value="ACYL-COA SYNTHETASE"/>
    <property type="match status" value="1"/>
</dbReference>
<evidence type="ECO:0000313" key="6">
    <source>
        <dbReference type="Proteomes" id="UP001190466"/>
    </source>
</evidence>
<sequence>MTETFWGLVESAARTHPDRTVLTDNYGRTLTAGELWRAGLTTAAAFAADGIGPDTLVSWQLPTTLETMVVMVALARLGAVQNPILPIWRESELRFATAQLGVTHLVIPGVWRGYDHVAMAQAVSSNGLPRVLVIDHAEAPLPDELRLPAGDLALLPAPPTSAVAARWVYYSSGTTAAPKGVRHCDRSVIAGSSGVVGMVGASAADVYPIAFPISHIGGAAMLAAALRTGMTLALFDNFDPTTTPKAMAAQRPTLLGTATPFFVAYLAAQRQHGAEPLYPDLRGCLGGGAPLTPELCKQIRDELGVPGVANSWGLTEFPVATSPQTGADAAVLDYTVGPPVPGVRVRVVDEHGQDVPAGAEGELLLSGPQCFLGYVDAALDAAAFTDDGWFRSGDLGRIDTAGNVVVTGRLKDAIIRNAENISALEIENLLADHPGVDDVAVIGVPDPRTGERVCAVIVPAADAQISLETVAAHCTARGLSRHKIPERLELVDALPRNLTGKVLKTELRNQFGGR</sequence>
<organism evidence="5 6">
    <name type="scientific">[Mycobacterium] wendilense</name>
    <dbReference type="NCBI Taxonomy" id="3064284"/>
    <lineage>
        <taxon>Bacteria</taxon>
        <taxon>Bacillati</taxon>
        <taxon>Actinomycetota</taxon>
        <taxon>Actinomycetes</taxon>
        <taxon>Mycobacteriales</taxon>
        <taxon>Mycobacteriaceae</taxon>
        <taxon>Mycolicibacter</taxon>
    </lineage>
</organism>
<evidence type="ECO:0000256" key="2">
    <source>
        <dbReference type="ARBA" id="ARBA00022598"/>
    </source>
</evidence>
<dbReference type="Proteomes" id="UP001190466">
    <property type="component" value="Chromosome"/>
</dbReference>
<dbReference type="Pfam" id="PF13193">
    <property type="entry name" value="AMP-binding_C"/>
    <property type="match status" value="1"/>
</dbReference>
<proteinExistence type="inferred from homology"/>
<dbReference type="InterPro" id="IPR000873">
    <property type="entry name" value="AMP-dep_synth/lig_dom"/>
</dbReference>
<protein>
    <submittedName>
        <fullName evidence="5">AMP-binding protein</fullName>
    </submittedName>
</protein>
<keyword evidence="2" id="KW-0436">Ligase</keyword>
<dbReference type="InterPro" id="IPR042099">
    <property type="entry name" value="ANL_N_sf"/>
</dbReference>